<reference evidence="4 5" key="1">
    <citation type="submission" date="2020-10" db="EMBL/GenBank/DDBJ databases">
        <title>Sequencing the genomes of 1000 actinobacteria strains.</title>
        <authorList>
            <person name="Klenk H.-P."/>
        </authorList>
    </citation>
    <scope>NUCLEOTIDE SEQUENCE [LARGE SCALE GENOMIC DNA]</scope>
    <source>
        <strain evidence="4 5">DSM 45157</strain>
    </source>
</reference>
<dbReference type="Pfam" id="PF00498">
    <property type="entry name" value="FHA"/>
    <property type="match status" value="1"/>
</dbReference>
<dbReference type="CDD" id="cd00060">
    <property type="entry name" value="FHA"/>
    <property type="match status" value="1"/>
</dbReference>
<gene>
    <name evidence="4" type="ORF">H4W79_005129</name>
</gene>
<dbReference type="PROSITE" id="PS50006">
    <property type="entry name" value="FHA_DOMAIN"/>
    <property type="match status" value="1"/>
</dbReference>
<dbReference type="Gene3D" id="3.30.2320.60">
    <property type="entry name" value="FhaA, phosphopeptide-binding domain (DUF3662)"/>
    <property type="match status" value="1"/>
</dbReference>
<dbReference type="Pfam" id="PF12401">
    <property type="entry name" value="FhaA_N"/>
    <property type="match status" value="1"/>
</dbReference>
<accession>A0ABR9HPG1</accession>
<feature type="region of interest" description="Disordered" evidence="2">
    <location>
        <begin position="137"/>
        <end position="161"/>
    </location>
</feature>
<dbReference type="SMART" id="SM00240">
    <property type="entry name" value="FHA"/>
    <property type="match status" value="1"/>
</dbReference>
<dbReference type="Gene3D" id="2.60.200.20">
    <property type="match status" value="1"/>
</dbReference>
<evidence type="ECO:0000256" key="1">
    <source>
        <dbReference type="ARBA" id="ARBA00022553"/>
    </source>
</evidence>
<name>A0ABR9HPG1_9ACTN</name>
<keyword evidence="5" id="KW-1185">Reference proteome</keyword>
<evidence type="ECO:0000256" key="2">
    <source>
        <dbReference type="SAM" id="MobiDB-lite"/>
    </source>
</evidence>
<sequence length="262" mass="28848">MEYKGRYLVGVLQRFERRLEGMIEGTFAMAFKSELQPVEVASAVQREMDERAAIVAQGRTLVPNDFIVELSASDKERLEVYADSLGQELSKLARDYATEQGYSFVGPVRVQFRPDDGLKTGRFRIRSGVVRGTMVKDGEVRQPVGDPGQGTGPRQSGRPRLLISPGGATAEGNIASQGMQQSFELTTPVTLLGRGTDCDLRLVDNGVSRHHVEIRVDGDEVILEDKGSTNGTFVNGQQVRQARLVDGTRVSLGRTTMTFRRD</sequence>
<evidence type="ECO:0000259" key="3">
    <source>
        <dbReference type="PROSITE" id="PS50006"/>
    </source>
</evidence>
<dbReference type="PANTHER" id="PTHR23308">
    <property type="entry name" value="NUCLEAR INHIBITOR OF PROTEIN PHOSPHATASE-1"/>
    <property type="match status" value="1"/>
</dbReference>
<dbReference type="Proteomes" id="UP000598217">
    <property type="component" value="Unassembled WGS sequence"/>
</dbReference>
<dbReference type="InterPro" id="IPR022128">
    <property type="entry name" value="FhaA_N"/>
</dbReference>
<feature type="domain" description="FHA" evidence="3">
    <location>
        <begin position="190"/>
        <end position="239"/>
    </location>
</feature>
<organism evidence="4 5">
    <name type="scientific">Nocardiopsis terrae</name>
    <dbReference type="NCBI Taxonomy" id="372655"/>
    <lineage>
        <taxon>Bacteria</taxon>
        <taxon>Bacillati</taxon>
        <taxon>Actinomycetota</taxon>
        <taxon>Actinomycetes</taxon>
        <taxon>Streptosporangiales</taxon>
        <taxon>Nocardiopsidaceae</taxon>
        <taxon>Nocardiopsis</taxon>
    </lineage>
</organism>
<dbReference type="SUPFAM" id="SSF49879">
    <property type="entry name" value="SMAD/FHA domain"/>
    <property type="match status" value="1"/>
</dbReference>
<proteinExistence type="predicted"/>
<dbReference type="EMBL" id="JADBDY010000001">
    <property type="protein sequence ID" value="MBE1460915.1"/>
    <property type="molecule type" value="Genomic_DNA"/>
</dbReference>
<comment type="caution">
    <text evidence="4">The sequence shown here is derived from an EMBL/GenBank/DDBJ whole genome shotgun (WGS) entry which is preliminary data.</text>
</comment>
<dbReference type="InterPro" id="IPR000253">
    <property type="entry name" value="FHA_dom"/>
</dbReference>
<evidence type="ECO:0000313" key="4">
    <source>
        <dbReference type="EMBL" id="MBE1460915.1"/>
    </source>
</evidence>
<evidence type="ECO:0000313" key="5">
    <source>
        <dbReference type="Proteomes" id="UP000598217"/>
    </source>
</evidence>
<dbReference type="InterPro" id="IPR008984">
    <property type="entry name" value="SMAD_FHA_dom_sf"/>
</dbReference>
<protein>
    <recommendedName>
        <fullName evidence="3">FHA domain-containing protein</fullName>
    </recommendedName>
</protein>
<dbReference type="InterPro" id="IPR050923">
    <property type="entry name" value="Cell_Proc_Reg/RNA_Proc"/>
</dbReference>
<keyword evidence="1" id="KW-0597">Phosphoprotein</keyword>
<dbReference type="InterPro" id="IPR042287">
    <property type="entry name" value="FhaA_N_sf"/>
</dbReference>